<keyword evidence="1" id="KW-0511">Multifunctional enzyme</keyword>
<feature type="domain" description="Cytidyltransferase-like" evidence="4">
    <location>
        <begin position="341"/>
        <end position="431"/>
    </location>
</feature>
<dbReference type="Pfam" id="PF01467">
    <property type="entry name" value="CTP_transf_like"/>
    <property type="match status" value="1"/>
</dbReference>
<proteinExistence type="predicted"/>
<dbReference type="EMBL" id="JAVDXW010000001">
    <property type="protein sequence ID" value="MDR7300235.1"/>
    <property type="molecule type" value="Genomic_DNA"/>
</dbReference>
<dbReference type="AlphaFoldDB" id="A0AAE4CJN4"/>
<organism evidence="5 6">
    <name type="scientific">Haloactinomyces albus</name>
    <dbReference type="NCBI Taxonomy" id="1352928"/>
    <lineage>
        <taxon>Bacteria</taxon>
        <taxon>Bacillati</taxon>
        <taxon>Actinomycetota</taxon>
        <taxon>Actinomycetes</taxon>
        <taxon>Actinopolysporales</taxon>
        <taxon>Actinopolysporaceae</taxon>
        <taxon>Haloactinomyces</taxon>
    </lineage>
</organism>
<evidence type="ECO:0000256" key="2">
    <source>
        <dbReference type="ARBA" id="ARBA00023277"/>
    </source>
</evidence>
<evidence type="ECO:0000256" key="1">
    <source>
        <dbReference type="ARBA" id="ARBA00023268"/>
    </source>
</evidence>
<evidence type="ECO:0000259" key="4">
    <source>
        <dbReference type="Pfam" id="PF01467"/>
    </source>
</evidence>
<dbReference type="SUPFAM" id="SSF52374">
    <property type="entry name" value="Nucleotidylyl transferase"/>
    <property type="match status" value="1"/>
</dbReference>
<keyword evidence="6" id="KW-1185">Reference proteome</keyword>
<keyword evidence="5" id="KW-0418">Kinase</keyword>
<dbReference type="Pfam" id="PF00294">
    <property type="entry name" value="PfkB"/>
    <property type="match status" value="1"/>
</dbReference>
<dbReference type="Gene3D" id="3.40.50.620">
    <property type="entry name" value="HUPs"/>
    <property type="match status" value="1"/>
</dbReference>
<dbReference type="RefSeq" id="WP_310268658.1">
    <property type="nucleotide sequence ID" value="NZ_JAVDXW010000001.1"/>
</dbReference>
<dbReference type="InterPro" id="IPR029056">
    <property type="entry name" value="Ribokinase-like"/>
</dbReference>
<comment type="caution">
    <text evidence="5">The sequence shown here is derived from an EMBL/GenBank/DDBJ whole genome shotgun (WGS) entry which is preliminary data.</text>
</comment>
<keyword evidence="5" id="KW-0808">Transferase</keyword>
<keyword evidence="2" id="KW-0119">Carbohydrate metabolism</keyword>
<dbReference type="Proteomes" id="UP001180845">
    <property type="component" value="Unassembled WGS sequence"/>
</dbReference>
<sequence length="471" mass="49046">MRSTASRHGPLVVVGDVLLDVDVDGRAERLCPDAPVPVVDVLGRRSRPGGAGLAALLAAQEGAQVTLLAGIGTDEQGRSLIGMIEDRMDLVPLPFRGTTVCKTRVRAAGQSLVRLDSGAGAVPDEPLDEDALAALRNAGAVLVADYGRGTTHNASLRRALGELPRGTPLVWDPHPKGAEPVSRTDLVVPNRSEAAGFDVCSAQSGTPSVAARALLKHWECGAVAVTLGADGAVLVSGDGTEDITAPPVSPESVEVDTCGAGDSFATTAVLAMSRGASCAEAVTAAVEAAGRFVSRGGANQLSVRLSTADSEREQPVSRFGRATAFDVTARVRHERGRLVATGGCFDLLHPGHIRLLERARALGDALVVCLNSDDSVRRLKGSGRPVVCEQDRMRLLLALEPVDAVAVFDESSPTALLDELRPDVWVKGGDYGGVALPESDVVRRYGGCTEIVPLEDGYSTSRLLTSLRAVG</sequence>
<accession>A0AAE4CJN4</accession>
<dbReference type="InterPro" id="IPR004821">
    <property type="entry name" value="Cyt_trans-like"/>
</dbReference>
<dbReference type="Gene3D" id="3.40.1190.20">
    <property type="match status" value="1"/>
</dbReference>
<evidence type="ECO:0000313" key="5">
    <source>
        <dbReference type="EMBL" id="MDR7300235.1"/>
    </source>
</evidence>
<dbReference type="PANTHER" id="PTHR46969:SF1">
    <property type="entry name" value="BIFUNCTIONAL PROTEIN HLDE"/>
    <property type="match status" value="1"/>
</dbReference>
<dbReference type="InterPro" id="IPR014729">
    <property type="entry name" value="Rossmann-like_a/b/a_fold"/>
</dbReference>
<dbReference type="InterPro" id="IPR011611">
    <property type="entry name" value="PfkB_dom"/>
</dbReference>
<dbReference type="NCBIfam" id="TIGR00125">
    <property type="entry name" value="cyt_tran_rel"/>
    <property type="match status" value="1"/>
</dbReference>
<evidence type="ECO:0000259" key="3">
    <source>
        <dbReference type="Pfam" id="PF00294"/>
    </source>
</evidence>
<dbReference type="PANTHER" id="PTHR46969">
    <property type="entry name" value="BIFUNCTIONAL PROTEIN HLDE"/>
    <property type="match status" value="1"/>
</dbReference>
<dbReference type="GO" id="GO:0033786">
    <property type="term" value="F:heptose-1-phosphate adenylyltransferase activity"/>
    <property type="evidence" value="ECO:0007669"/>
    <property type="project" value="TreeGrafter"/>
</dbReference>
<dbReference type="GO" id="GO:0005829">
    <property type="term" value="C:cytosol"/>
    <property type="evidence" value="ECO:0007669"/>
    <property type="project" value="TreeGrafter"/>
</dbReference>
<dbReference type="SUPFAM" id="SSF53613">
    <property type="entry name" value="Ribokinase-like"/>
    <property type="match status" value="1"/>
</dbReference>
<reference evidence="5" key="1">
    <citation type="submission" date="2023-07" db="EMBL/GenBank/DDBJ databases">
        <title>Sequencing the genomes of 1000 actinobacteria strains.</title>
        <authorList>
            <person name="Klenk H.-P."/>
        </authorList>
    </citation>
    <scope>NUCLEOTIDE SEQUENCE</scope>
    <source>
        <strain evidence="5">DSM 45977</strain>
    </source>
</reference>
<protein>
    <submittedName>
        <fullName evidence="5">RfaE bifunctional protein nucleotidyltransferase chain/domain/rfaE bifunctional protein kinase chain/domain</fullName>
    </submittedName>
</protein>
<feature type="domain" description="Carbohydrate kinase PfkB" evidence="3">
    <location>
        <begin position="11"/>
        <end position="300"/>
    </location>
</feature>
<evidence type="ECO:0000313" key="6">
    <source>
        <dbReference type="Proteomes" id="UP001180845"/>
    </source>
</evidence>
<name>A0AAE4CJN4_9ACTN</name>
<dbReference type="GO" id="GO:0033785">
    <property type="term" value="F:heptose 7-phosphate kinase activity"/>
    <property type="evidence" value="ECO:0007669"/>
    <property type="project" value="TreeGrafter"/>
</dbReference>
<gene>
    <name evidence="5" type="ORF">JOF55_000416</name>
</gene>